<keyword evidence="2" id="KW-0489">Methyltransferase</keyword>
<name>A0AAU8ICW1_9BACL</name>
<accession>A0AAU8ICW1</accession>
<keyword evidence="2" id="KW-0808">Transferase</keyword>
<dbReference type="EMBL" id="CP159510">
    <property type="protein sequence ID" value="XCJ16194.1"/>
    <property type="molecule type" value="Genomic_DNA"/>
</dbReference>
<dbReference type="CDD" id="cd02440">
    <property type="entry name" value="AdoMet_MTases"/>
    <property type="match status" value="1"/>
</dbReference>
<dbReference type="RefSeq" id="WP_353947796.1">
    <property type="nucleotide sequence ID" value="NZ_CP159510.1"/>
</dbReference>
<sequence length="409" mass="46476">MCNREQLYSQTWDNALLTVVHLIEQEKVAYTLIGESALVVQGICPDPPCGKIEVSVQWDAFARIREVFTAYMPEATVKRKRTASFTFTIDAVQIEIICHFGTVIRTDPDRICVLLGDQKIFVKSPDVYLRRFSPAHRFYKATKKYLCKLQNSDSGLNRQAWNEEAYQAWIGRFGTPEEAAARIRRDPEGRLLRLIPYFDAKRIKGKKVMNLLGSHGEKALALTLLGAEVTVADISQENATYARRTAEALGVTIQYVVSDVLRLPEQIRRPVYDIVLMEFGVLHYFVDLAPLAQLVYDLLKPGGRLILQEFHPISTKLVTTRGKRQIVFGNYFDKSFREREVAYGKHLPSDDQVTLRNKVTLREWTLGETVTAFASTGLRVERLDEAPNTKISDIGLPKTFTLLCSKNVE</sequence>
<dbReference type="AlphaFoldDB" id="A0AAU8ICW1"/>
<dbReference type="Pfam" id="PF08241">
    <property type="entry name" value="Methyltransf_11"/>
    <property type="match status" value="1"/>
</dbReference>
<dbReference type="InterPro" id="IPR029063">
    <property type="entry name" value="SAM-dependent_MTases_sf"/>
</dbReference>
<dbReference type="EC" id="2.1.-.-" evidence="2"/>
<dbReference type="Gene3D" id="3.30.460.40">
    <property type="match status" value="1"/>
</dbReference>
<dbReference type="SUPFAM" id="SSF53335">
    <property type="entry name" value="S-adenosyl-L-methionine-dependent methyltransferases"/>
    <property type="match status" value="1"/>
</dbReference>
<evidence type="ECO:0000259" key="1">
    <source>
        <dbReference type="Pfam" id="PF08241"/>
    </source>
</evidence>
<gene>
    <name evidence="2" type="ORF">ABNN70_10900</name>
</gene>
<evidence type="ECO:0000313" key="2">
    <source>
        <dbReference type="EMBL" id="XCJ16194.1"/>
    </source>
</evidence>
<dbReference type="Gene3D" id="3.40.50.150">
    <property type="entry name" value="Vaccinia Virus protein VP39"/>
    <property type="match status" value="1"/>
</dbReference>
<dbReference type="GO" id="GO:0008757">
    <property type="term" value="F:S-adenosylmethionine-dependent methyltransferase activity"/>
    <property type="evidence" value="ECO:0007669"/>
    <property type="project" value="InterPro"/>
</dbReference>
<dbReference type="InterPro" id="IPR013216">
    <property type="entry name" value="Methyltransf_11"/>
</dbReference>
<organism evidence="2">
    <name type="scientific">Sporolactobacillus sp. Y61</name>
    <dbReference type="NCBI Taxonomy" id="3160863"/>
    <lineage>
        <taxon>Bacteria</taxon>
        <taxon>Bacillati</taxon>
        <taxon>Bacillota</taxon>
        <taxon>Bacilli</taxon>
        <taxon>Bacillales</taxon>
        <taxon>Sporolactobacillaceae</taxon>
        <taxon>Sporolactobacillus</taxon>
    </lineage>
</organism>
<feature type="domain" description="Methyltransferase type 11" evidence="1">
    <location>
        <begin position="215"/>
        <end position="307"/>
    </location>
</feature>
<protein>
    <submittedName>
        <fullName evidence="2">Class I SAM-dependent methyltransferase</fullName>
        <ecNumber evidence="2">2.1.-.-</ecNumber>
    </submittedName>
</protein>
<proteinExistence type="predicted"/>
<dbReference type="GO" id="GO:0032259">
    <property type="term" value="P:methylation"/>
    <property type="evidence" value="ECO:0007669"/>
    <property type="project" value="UniProtKB-KW"/>
</dbReference>
<dbReference type="SUPFAM" id="SSF81301">
    <property type="entry name" value="Nucleotidyltransferase"/>
    <property type="match status" value="1"/>
</dbReference>
<dbReference type="InterPro" id="IPR043519">
    <property type="entry name" value="NT_sf"/>
</dbReference>
<reference evidence="2" key="1">
    <citation type="submission" date="2024-06" db="EMBL/GenBank/DDBJ databases">
        <authorList>
            <person name="Fan A."/>
            <person name="Zhang F.Y."/>
            <person name="Zhang L."/>
        </authorList>
    </citation>
    <scope>NUCLEOTIDE SEQUENCE</scope>
    <source>
        <strain evidence="2">Y61</strain>
    </source>
</reference>